<proteinExistence type="predicted"/>
<evidence type="ECO:0000313" key="3">
    <source>
        <dbReference type="Proteomes" id="UP000622797"/>
    </source>
</evidence>
<accession>A0A8H4TTW2</accession>
<reference evidence="2" key="2">
    <citation type="submission" date="2020-05" db="EMBL/GenBank/DDBJ databases">
        <authorList>
            <person name="Kim H.-S."/>
            <person name="Proctor R.H."/>
            <person name="Brown D.W."/>
        </authorList>
    </citation>
    <scope>NUCLEOTIDE SEQUENCE</scope>
    <source>
        <strain evidence="2">NRRL 20472</strain>
    </source>
</reference>
<organism evidence="2 3">
    <name type="scientific">Fusarium sarcochroum</name>
    <dbReference type="NCBI Taxonomy" id="1208366"/>
    <lineage>
        <taxon>Eukaryota</taxon>
        <taxon>Fungi</taxon>
        <taxon>Dikarya</taxon>
        <taxon>Ascomycota</taxon>
        <taxon>Pezizomycotina</taxon>
        <taxon>Sordariomycetes</taxon>
        <taxon>Hypocreomycetidae</taxon>
        <taxon>Hypocreales</taxon>
        <taxon>Nectriaceae</taxon>
        <taxon>Fusarium</taxon>
        <taxon>Fusarium lateritium species complex</taxon>
    </lineage>
</organism>
<reference evidence="2" key="1">
    <citation type="journal article" date="2020" name="BMC Genomics">
        <title>Correction to: Identification and distribution of gene clusters required for synthesis of sphingolipid metabolism inhibitors in diverse species of the filamentous fungus Fusarium.</title>
        <authorList>
            <person name="Kim H.S."/>
            <person name="Lohmar J.M."/>
            <person name="Busman M."/>
            <person name="Brown D.W."/>
            <person name="Naumann T.A."/>
            <person name="Divon H.H."/>
            <person name="Lysoe E."/>
            <person name="Uhlig S."/>
            <person name="Proctor R.H."/>
        </authorList>
    </citation>
    <scope>NUCLEOTIDE SEQUENCE</scope>
    <source>
        <strain evidence="2">NRRL 20472</strain>
    </source>
</reference>
<dbReference type="Proteomes" id="UP000622797">
    <property type="component" value="Unassembled WGS sequence"/>
</dbReference>
<name>A0A8H4TTW2_9HYPO</name>
<feature type="compositionally biased region" description="Acidic residues" evidence="1">
    <location>
        <begin position="224"/>
        <end position="235"/>
    </location>
</feature>
<dbReference type="EMBL" id="JABEXW010000433">
    <property type="protein sequence ID" value="KAF4964005.1"/>
    <property type="molecule type" value="Genomic_DNA"/>
</dbReference>
<evidence type="ECO:0000256" key="1">
    <source>
        <dbReference type="SAM" id="MobiDB-lite"/>
    </source>
</evidence>
<keyword evidence="3" id="KW-1185">Reference proteome</keyword>
<sequence>MEISKAVRAVGESAARVDVRAGYRADVTGRAGAKHFKYRSVLLKVFPEPITFAERRSILRVIEKHGQVEYFKPFPGQQSLFISLMKEEEAAQKLVDSSPVQSPIPASGSEPSPPRAIGMDRTTAQADEPMTNAREFTIMAEKAPHYKHQNVRSIVSRVWPDFIKTGKEFPSETLRQSLPSSIAAEGLRYWGLDFGKRATKDPRSIERIACRNWIPSRFKRPDEEFTQPEEEPTLAEEDRSPNQVAEEPGEELS</sequence>
<dbReference type="AlphaFoldDB" id="A0A8H4TTW2"/>
<feature type="region of interest" description="Disordered" evidence="1">
    <location>
        <begin position="219"/>
        <end position="253"/>
    </location>
</feature>
<evidence type="ECO:0000313" key="2">
    <source>
        <dbReference type="EMBL" id="KAF4964005.1"/>
    </source>
</evidence>
<protein>
    <submittedName>
        <fullName evidence="2">Uncharacterized protein</fullName>
    </submittedName>
</protein>
<dbReference type="OrthoDB" id="5367448at2759"/>
<comment type="caution">
    <text evidence="2">The sequence shown here is derived from an EMBL/GenBank/DDBJ whole genome shotgun (WGS) entry which is preliminary data.</text>
</comment>
<feature type="region of interest" description="Disordered" evidence="1">
    <location>
        <begin position="94"/>
        <end position="119"/>
    </location>
</feature>
<gene>
    <name evidence="2" type="ORF">FSARC_8031</name>
</gene>